<comment type="caution">
    <text evidence="1">The sequence shown here is derived from an EMBL/GenBank/DDBJ whole genome shotgun (WGS) entry which is preliminary data.</text>
</comment>
<proteinExistence type="predicted"/>
<organism evidence="1 2">
    <name type="scientific">Clonostachys solani</name>
    <dbReference type="NCBI Taxonomy" id="160281"/>
    <lineage>
        <taxon>Eukaryota</taxon>
        <taxon>Fungi</taxon>
        <taxon>Dikarya</taxon>
        <taxon>Ascomycota</taxon>
        <taxon>Pezizomycotina</taxon>
        <taxon>Sordariomycetes</taxon>
        <taxon>Hypocreomycetidae</taxon>
        <taxon>Hypocreales</taxon>
        <taxon>Bionectriaceae</taxon>
        <taxon>Clonostachys</taxon>
    </lineage>
</organism>
<gene>
    <name evidence="1" type="ORF">CSOL1703_00012928</name>
</gene>
<dbReference type="EMBL" id="CABFOC020000015">
    <property type="protein sequence ID" value="CAH0046693.1"/>
    <property type="molecule type" value="Genomic_DNA"/>
</dbReference>
<protein>
    <submittedName>
        <fullName evidence="1">Uncharacterized protein</fullName>
    </submittedName>
</protein>
<evidence type="ECO:0000313" key="2">
    <source>
        <dbReference type="Proteomes" id="UP000775872"/>
    </source>
</evidence>
<keyword evidence="2" id="KW-1185">Reference proteome</keyword>
<dbReference type="AlphaFoldDB" id="A0A9N9Z0F6"/>
<evidence type="ECO:0000313" key="1">
    <source>
        <dbReference type="EMBL" id="CAH0046693.1"/>
    </source>
</evidence>
<reference evidence="1" key="1">
    <citation type="submission" date="2021-10" db="EMBL/GenBank/DDBJ databases">
        <authorList>
            <person name="Piombo E."/>
        </authorList>
    </citation>
    <scope>NUCLEOTIDE SEQUENCE</scope>
</reference>
<dbReference type="OrthoDB" id="5140747at2759"/>
<dbReference type="Proteomes" id="UP000775872">
    <property type="component" value="Unassembled WGS sequence"/>
</dbReference>
<sequence length="277" mass="31923">MTQQLGPPDRDDIVYAAILRETYKVLTPYWFFTGDNVFLNEQQWKQPIQKNIIQKVGSSSLEAHEVPAMEVAARHFGGMYAQLLDCHRIRSEPHQPAAIEDSHGAIKYARDLEEAAAAANVNLLRAAIQSGEVQEVVDQNSLPKMSYQISNIHLAELLLLSLRVQFLNLRIYYDWAVLYHLPEEDRLCSRLRDLSVESWKYIAFLRGIEFFDATMLSPALWPSLELGTEAEKQYLMDFFTEIDNFRHPTPKDKKEEEMRILSYTAIITGRKTASRET</sequence>
<name>A0A9N9Z0F6_9HYPO</name>
<accession>A0A9N9Z0F6</accession>